<evidence type="ECO:0000256" key="12">
    <source>
        <dbReference type="PROSITE-ProRule" id="PRU00125"/>
    </source>
</evidence>
<dbReference type="eggNOG" id="KOG1044">
    <property type="taxonomic scope" value="Eukaryota"/>
</dbReference>
<evidence type="ECO:0000256" key="11">
    <source>
        <dbReference type="ARBA" id="ARBA00075723"/>
    </source>
</evidence>
<dbReference type="SMART" id="SM00132">
    <property type="entry name" value="LIM"/>
    <property type="match status" value="4"/>
</dbReference>
<dbReference type="GO" id="GO:0007010">
    <property type="term" value="P:cytoskeleton organization"/>
    <property type="evidence" value="ECO:0007669"/>
    <property type="project" value="InterPro"/>
</dbReference>
<keyword evidence="6 12" id="KW-0862">Zinc</keyword>
<evidence type="ECO:0000313" key="17">
    <source>
        <dbReference type="Proteomes" id="UP000006813"/>
    </source>
</evidence>
<evidence type="ECO:0000256" key="13">
    <source>
        <dbReference type="SAM" id="MobiDB-lite"/>
    </source>
</evidence>
<dbReference type="Pfam" id="PF16182">
    <property type="entry name" value="AbLIM_anchor"/>
    <property type="match status" value="1"/>
</dbReference>
<evidence type="ECO:0000256" key="1">
    <source>
        <dbReference type="ARBA" id="ARBA00004496"/>
    </source>
</evidence>
<feature type="domain" description="LIM zinc-binding" evidence="14">
    <location>
        <begin position="87"/>
        <end position="146"/>
    </location>
</feature>
<gene>
    <name evidence="16" type="ORF">GW7_14567</name>
</gene>
<comment type="function">
    <text evidence="8">May act as scaffold protein. May stimulate ABRA activity and ABRA-dependent SRF transcriptional activity.</text>
</comment>
<proteinExistence type="predicted"/>
<dbReference type="CDD" id="cd09330">
    <property type="entry name" value="LIM4_abLIM"/>
    <property type="match status" value="1"/>
</dbReference>
<feature type="domain" description="LIM zinc-binding" evidence="14">
    <location>
        <begin position="430"/>
        <end position="490"/>
    </location>
</feature>
<organism evidence="16 17">
    <name type="scientific">Heterocephalus glaber</name>
    <name type="common">Naked mole rat</name>
    <dbReference type="NCBI Taxonomy" id="10181"/>
    <lineage>
        <taxon>Eukaryota</taxon>
        <taxon>Metazoa</taxon>
        <taxon>Chordata</taxon>
        <taxon>Craniata</taxon>
        <taxon>Vertebrata</taxon>
        <taxon>Euteleostomi</taxon>
        <taxon>Mammalia</taxon>
        <taxon>Eutheria</taxon>
        <taxon>Euarchontoglires</taxon>
        <taxon>Glires</taxon>
        <taxon>Rodentia</taxon>
        <taxon>Hystricomorpha</taxon>
        <taxon>Bathyergidae</taxon>
        <taxon>Heterocephalus</taxon>
    </lineage>
</organism>
<dbReference type="STRING" id="10181.G5B303"/>
<evidence type="ECO:0000256" key="5">
    <source>
        <dbReference type="ARBA" id="ARBA00022737"/>
    </source>
</evidence>
<dbReference type="InterPro" id="IPR003128">
    <property type="entry name" value="Villin_headpiece"/>
</dbReference>
<comment type="subunit">
    <text evidence="9">Interacts with F-actin and ABRA.</text>
</comment>
<dbReference type="InterPro" id="IPR001781">
    <property type="entry name" value="Znf_LIM"/>
</dbReference>
<dbReference type="FunFam" id="2.10.110.10:FF:000003">
    <property type="entry name" value="actin-binding LIM protein 1 isoform X1"/>
    <property type="match status" value="1"/>
</dbReference>
<evidence type="ECO:0000259" key="15">
    <source>
        <dbReference type="PROSITE" id="PS51089"/>
    </source>
</evidence>
<dbReference type="PROSITE" id="PS00478">
    <property type="entry name" value="LIM_DOMAIN_1"/>
    <property type="match status" value="2"/>
</dbReference>
<feature type="region of interest" description="Disordered" evidence="13">
    <location>
        <begin position="681"/>
        <end position="723"/>
    </location>
</feature>
<dbReference type="FunCoup" id="G5B303">
    <property type="interactions" value="132"/>
</dbReference>
<keyword evidence="4 12" id="KW-0479">Metal-binding</keyword>
<dbReference type="CDD" id="cd09328">
    <property type="entry name" value="LIM2_abLIM"/>
    <property type="match status" value="1"/>
</dbReference>
<accession>G5B303</accession>
<sequence>MRTGGVLSIWNKELGLRLGPREHPKMAFWWGTWRPAVVLGQGPSWLSPPRLWAHLAERVLVMPAIGDRVSEPQAAHRPLEKPPSTAILCNTCGNVCKGEVLRVQNKYFHIKCFICKACGRDLAEGGFFVRQGEYICTQDYQRLYGTRCCSCEQLIEGEVVSALGKTYHPACFVCAVCRLPFPPGDRVTFNGKECVCQKCSLPTPAGSGAHVPQGLRIPTPLGAQFAIHMEVDCPYAVDTRGQSSRVGVSVPGTAAAPPGAVTGISSIVSAPWEQMAPAESSQCARRPVLQGQGPSVLWEGCGGCGLEIKNGQALVALDKHWHVGCFKCETCSGGQHPAEPKVASAVAGCSPGKEAVAGHPWPREPSELTGALAGAARGQQGVEGQPQRAGAQCRAEGRAPSSPTPAARQPLGDRDGLPYCEADYHAKFGIRCSSCEKFITGHVLEAGDKHYHPSCALCVRCGQMFAEGEEMYLQGSSIWHPACRQAARTEDRNKTQSSVCSQACTGAVPCALQTQSSVCSQACTGAVPCALQETRTSSESIVSVPASSTSGSPSRVIYAKLGDEILDYRDLAALPKNKAIYNIDRPDMISYSPYVSHSVGDRQSYGEGDQDDRSYKQCRTSSPSSAGSVSLGRYTPTSRSPQHYSRPAGTASVGTSSCLSLSQHPSPTSVFRHHYIPYFRGSESGRSTPSLSVLSDSRPPSTTYQQAPRHFHVPDTGVKDNIYRKPPIYKQHAARRLDGEDGSFDQDSRKKTSWLLLKGDTDTRTNSPDLDSQSLSHSSGPEREPLPRAPGDSFYSRFPYSKSDSPPGPGKNGLDHRIYPYDSLIVTNRIRVKLPKDVDRTRLERHLSPEEFQEVFGMSIEEFERLALWKRNDLKKKALLF</sequence>
<feature type="region of interest" description="Disordered" evidence="13">
    <location>
        <begin position="374"/>
        <end position="413"/>
    </location>
</feature>
<dbReference type="CDD" id="cd09327">
    <property type="entry name" value="LIM1_abLIM"/>
    <property type="match status" value="1"/>
</dbReference>
<keyword evidence="3" id="KW-0597">Phosphoprotein</keyword>
<dbReference type="SMART" id="SM00153">
    <property type="entry name" value="VHP"/>
    <property type="match status" value="1"/>
</dbReference>
<dbReference type="PROSITE" id="PS51089">
    <property type="entry name" value="HP"/>
    <property type="match status" value="1"/>
</dbReference>
<dbReference type="InParanoid" id="G5B303"/>
<feature type="region of interest" description="Disordered" evidence="13">
    <location>
        <begin position="599"/>
        <end position="667"/>
    </location>
</feature>
<dbReference type="GO" id="GO:0051015">
    <property type="term" value="F:actin filament binding"/>
    <property type="evidence" value="ECO:0007669"/>
    <property type="project" value="TreeGrafter"/>
</dbReference>
<evidence type="ECO:0000256" key="10">
    <source>
        <dbReference type="ARBA" id="ARBA00071022"/>
    </source>
</evidence>
<evidence type="ECO:0000256" key="3">
    <source>
        <dbReference type="ARBA" id="ARBA00022553"/>
    </source>
</evidence>
<dbReference type="FunFam" id="2.10.110.10:FF:000004">
    <property type="entry name" value="actin-binding LIM protein 1 isoform X1"/>
    <property type="match status" value="1"/>
</dbReference>
<dbReference type="GO" id="GO:0046872">
    <property type="term" value="F:metal ion binding"/>
    <property type="evidence" value="ECO:0007669"/>
    <property type="project" value="UniProtKB-KW"/>
</dbReference>
<feature type="domain" description="LIM zinc-binding" evidence="14">
    <location>
        <begin position="147"/>
        <end position="206"/>
    </location>
</feature>
<name>G5B303_HETGA</name>
<keyword evidence="5" id="KW-0677">Repeat</keyword>
<feature type="compositionally biased region" description="Polar residues" evidence="13">
    <location>
        <begin position="652"/>
        <end position="667"/>
    </location>
</feature>
<dbReference type="InterPro" id="IPR036886">
    <property type="entry name" value="Villin_headpiece_dom_sf"/>
</dbReference>
<comment type="subcellular location">
    <subcellularLocation>
        <location evidence="1">Cytoplasm</location>
    </subcellularLocation>
</comment>
<feature type="compositionally biased region" description="Low complexity" evidence="13">
    <location>
        <begin position="621"/>
        <end position="630"/>
    </location>
</feature>
<dbReference type="eggNOG" id="KOG1703">
    <property type="taxonomic scope" value="Eukaryota"/>
</dbReference>
<dbReference type="PROSITE" id="PS50023">
    <property type="entry name" value="LIM_DOMAIN_2"/>
    <property type="match status" value="4"/>
</dbReference>
<reference evidence="16 17" key="1">
    <citation type="journal article" date="2011" name="Nature">
        <title>Genome sequencing reveals insights into physiology and longevity of the naked mole rat.</title>
        <authorList>
            <person name="Kim E.B."/>
            <person name="Fang X."/>
            <person name="Fushan A.A."/>
            <person name="Huang Z."/>
            <person name="Lobanov A.V."/>
            <person name="Han L."/>
            <person name="Marino S.M."/>
            <person name="Sun X."/>
            <person name="Turanov A.A."/>
            <person name="Yang P."/>
            <person name="Yim S.H."/>
            <person name="Zhao X."/>
            <person name="Kasaikina M.V."/>
            <person name="Stoletzki N."/>
            <person name="Peng C."/>
            <person name="Polak P."/>
            <person name="Xiong Z."/>
            <person name="Kiezun A."/>
            <person name="Zhu Y."/>
            <person name="Chen Y."/>
            <person name="Kryukov G.V."/>
            <person name="Zhang Q."/>
            <person name="Peshkin L."/>
            <person name="Yang L."/>
            <person name="Bronson R.T."/>
            <person name="Buffenstein R."/>
            <person name="Wang B."/>
            <person name="Han C."/>
            <person name="Li Q."/>
            <person name="Chen L."/>
            <person name="Zhao W."/>
            <person name="Sunyaev S.R."/>
            <person name="Park T.J."/>
            <person name="Zhang G."/>
            <person name="Wang J."/>
            <person name="Gladyshev V.N."/>
        </authorList>
    </citation>
    <scope>NUCLEOTIDE SEQUENCE [LARGE SCALE GENOMIC DNA]</scope>
</reference>
<feature type="domain" description="LIM zinc-binding" evidence="14">
    <location>
        <begin position="299"/>
        <end position="359"/>
    </location>
</feature>
<feature type="region of interest" description="Disordered" evidence="13">
    <location>
        <begin position="755"/>
        <end position="815"/>
    </location>
</feature>
<dbReference type="Pfam" id="PF02209">
    <property type="entry name" value="VHP"/>
    <property type="match status" value="1"/>
</dbReference>
<evidence type="ECO:0000256" key="7">
    <source>
        <dbReference type="ARBA" id="ARBA00023038"/>
    </source>
</evidence>
<evidence type="ECO:0000256" key="8">
    <source>
        <dbReference type="ARBA" id="ARBA00060056"/>
    </source>
</evidence>
<dbReference type="GO" id="GO:0005737">
    <property type="term" value="C:cytoplasm"/>
    <property type="evidence" value="ECO:0007669"/>
    <property type="project" value="UniProtKB-SubCell"/>
</dbReference>
<evidence type="ECO:0000256" key="2">
    <source>
        <dbReference type="ARBA" id="ARBA00022490"/>
    </source>
</evidence>
<evidence type="ECO:0000259" key="14">
    <source>
        <dbReference type="PROSITE" id="PS50023"/>
    </source>
</evidence>
<dbReference type="PANTHER" id="PTHR24213:SF6">
    <property type="entry name" value="ACTIN-BINDING LIM PROTEIN 2"/>
    <property type="match status" value="1"/>
</dbReference>
<evidence type="ECO:0000256" key="9">
    <source>
        <dbReference type="ARBA" id="ARBA00065493"/>
    </source>
</evidence>
<keyword evidence="2" id="KW-0963">Cytoplasm</keyword>
<dbReference type="InterPro" id="IPR032402">
    <property type="entry name" value="AbLIM_anchor"/>
</dbReference>
<evidence type="ECO:0000313" key="16">
    <source>
        <dbReference type="EMBL" id="EHB03678.1"/>
    </source>
</evidence>
<dbReference type="GO" id="GO:0030032">
    <property type="term" value="P:lamellipodium assembly"/>
    <property type="evidence" value="ECO:0007669"/>
    <property type="project" value="TreeGrafter"/>
</dbReference>
<dbReference type="Pfam" id="PF00412">
    <property type="entry name" value="LIM"/>
    <property type="match status" value="4"/>
</dbReference>
<dbReference type="Gene3D" id="1.10.950.10">
    <property type="entry name" value="Villin headpiece domain"/>
    <property type="match status" value="1"/>
</dbReference>
<keyword evidence="7 12" id="KW-0440">LIM domain</keyword>
<protein>
    <recommendedName>
        <fullName evidence="10">Actin-binding LIM protein 2</fullName>
    </recommendedName>
    <alternativeName>
        <fullName evidence="11">Actin-binding LIM protein family member 2</fullName>
    </alternativeName>
</protein>
<feature type="domain" description="HP" evidence="15">
    <location>
        <begin position="813"/>
        <end position="881"/>
    </location>
</feature>
<feature type="compositionally biased region" description="Polar residues" evidence="13">
    <location>
        <begin position="684"/>
        <end position="706"/>
    </location>
</feature>
<dbReference type="SUPFAM" id="SSF57716">
    <property type="entry name" value="Glucocorticoid receptor-like (DNA-binding domain)"/>
    <property type="match status" value="6"/>
</dbReference>
<dbReference type="Gene3D" id="2.10.110.10">
    <property type="entry name" value="Cysteine Rich Protein"/>
    <property type="match status" value="4"/>
</dbReference>
<dbReference type="FunFam" id="2.10.110.10:FF:000053">
    <property type="entry name" value="Actin-binding LIM protein family, member 2"/>
    <property type="match status" value="1"/>
</dbReference>
<evidence type="ECO:0000256" key="6">
    <source>
        <dbReference type="ARBA" id="ARBA00022833"/>
    </source>
</evidence>
<dbReference type="GO" id="GO:0015629">
    <property type="term" value="C:actin cytoskeleton"/>
    <property type="evidence" value="ECO:0007669"/>
    <property type="project" value="TreeGrafter"/>
</dbReference>
<dbReference type="SUPFAM" id="SSF47050">
    <property type="entry name" value="VHP, Villin headpiece domain"/>
    <property type="match status" value="1"/>
</dbReference>
<feature type="compositionally biased region" description="Polar residues" evidence="13">
    <location>
        <begin position="764"/>
        <end position="779"/>
    </location>
</feature>
<dbReference type="FunFam" id="1.10.950.10:FF:000001">
    <property type="entry name" value="actin-binding LIM protein 1 isoform X2"/>
    <property type="match status" value="1"/>
</dbReference>
<dbReference type="AlphaFoldDB" id="G5B303"/>
<dbReference type="PANTHER" id="PTHR24213">
    <property type="entry name" value="ACTIN-BINDING LIM PROTEIN"/>
    <property type="match status" value="1"/>
</dbReference>
<dbReference type="Proteomes" id="UP000006813">
    <property type="component" value="Unassembled WGS sequence"/>
</dbReference>
<evidence type="ECO:0000256" key="4">
    <source>
        <dbReference type="ARBA" id="ARBA00022723"/>
    </source>
</evidence>
<dbReference type="EMBL" id="JH168156">
    <property type="protein sequence ID" value="EHB03678.1"/>
    <property type="molecule type" value="Genomic_DNA"/>
</dbReference>
<dbReference type="InterPro" id="IPR051618">
    <property type="entry name" value="Actin-binding_LIM"/>
</dbReference>